<dbReference type="InterPro" id="IPR019096">
    <property type="entry name" value="YopX_protein"/>
</dbReference>
<protein>
    <submittedName>
        <fullName evidence="2">YopX protein</fullName>
    </submittedName>
</protein>
<dbReference type="EMBL" id="LR797049">
    <property type="protein sequence ID" value="CAB4183628.1"/>
    <property type="molecule type" value="Genomic_DNA"/>
</dbReference>
<dbReference type="Pfam" id="PF09643">
    <property type="entry name" value="YopX"/>
    <property type="match status" value="1"/>
</dbReference>
<evidence type="ECO:0000313" key="2">
    <source>
        <dbReference type="EMBL" id="CAB4183628.1"/>
    </source>
</evidence>
<evidence type="ECO:0000259" key="1">
    <source>
        <dbReference type="Pfam" id="PF09643"/>
    </source>
</evidence>
<name>A0A6J5QRK4_9CAUD</name>
<proteinExistence type="predicted"/>
<dbReference type="SUPFAM" id="SSF159006">
    <property type="entry name" value="YopX-like"/>
    <property type="match status" value="1"/>
</dbReference>
<reference evidence="2" key="1">
    <citation type="submission" date="2020-05" db="EMBL/GenBank/DDBJ databases">
        <authorList>
            <person name="Chiriac C."/>
            <person name="Salcher M."/>
            <person name="Ghai R."/>
            <person name="Kavagutti S V."/>
        </authorList>
    </citation>
    <scope>NUCLEOTIDE SEQUENCE</scope>
</reference>
<organism evidence="2">
    <name type="scientific">uncultured Caudovirales phage</name>
    <dbReference type="NCBI Taxonomy" id="2100421"/>
    <lineage>
        <taxon>Viruses</taxon>
        <taxon>Duplodnaviria</taxon>
        <taxon>Heunggongvirae</taxon>
        <taxon>Uroviricota</taxon>
        <taxon>Caudoviricetes</taxon>
        <taxon>Peduoviridae</taxon>
        <taxon>Maltschvirus</taxon>
        <taxon>Maltschvirus maltsch</taxon>
    </lineage>
</organism>
<sequence>MKREIKFKAKDYKGKWQIGTYYYGVMYPTSFRGHYINDEQIDEKTLCQFTGIKDRNGEGVEVFEGDKIGRTSFWDKEIIWDKCGFYTISVNNPERKFPLTHLDEFDVVIGNIHDVDAEDETS</sequence>
<dbReference type="InterPro" id="IPR023385">
    <property type="entry name" value="YopX-like_C"/>
</dbReference>
<accession>A0A6J5QRK4</accession>
<feature type="domain" description="YopX protein" evidence="1">
    <location>
        <begin position="39"/>
        <end position="114"/>
    </location>
</feature>
<gene>
    <name evidence="2" type="ORF">UFOVP1106_28</name>
</gene>
<dbReference type="Gene3D" id="2.30.30.290">
    <property type="entry name" value="YopX-like domains"/>
    <property type="match status" value="1"/>
</dbReference>